<dbReference type="PROSITE" id="PS52016">
    <property type="entry name" value="TONB_DEPENDENT_REC_3"/>
    <property type="match status" value="1"/>
</dbReference>
<evidence type="ECO:0000313" key="17">
    <source>
        <dbReference type="EMBL" id="MDH2134992.1"/>
    </source>
</evidence>
<evidence type="ECO:0000259" key="14">
    <source>
        <dbReference type="Pfam" id="PF00593"/>
    </source>
</evidence>
<dbReference type="AlphaFoldDB" id="A0A3G2USB8"/>
<sequence length="827" mass="89715">MSFHVVALPLILAAAPASAASDRAIAFNIPAQNMATSLNEFGRQAGVQMVFPYDAIAGRRSIALKGRFSRAEALRRLIAGRGVAISYEGAAMISLAVAKAPTELSAAEAGAGVAGGGDIIVTAQKRVEDLSKVPQAITVVSGVEAAERKITDFASLVDEVPGLSINYSTGGESYGLLTIRGIGGADDYKPNGSPSVALHVDGVYQSSNAYLGMPLFDLERIEVLRGPQGTLYGRNTTAGVVNAITRGGRDTFDGYADVRYGSYDSLRAEAAIGGPVSDNMRVRLAVMTDQGGGFMNGKGAGDLAGAQLSVGGVVQRQVPAINDPGARKGFGDKDLFAARGTVDIDFGPDTSLTLKAFASRDRGDARQYDRISAAEDSSVLNAGEDKDPYSFYSRAYFQQRIDIKGASAQFSHLLNDATRFDMVAGWQSSQRNIGGNGDGTPYPQYEYLFDEDLSQASLEMRLRNEQQGRFNWLIGGFYMSDKIDYQSQWTSWAARTIYHNVHNQRRRSAALFGQADYELLPKIKLTLGLRYTKDDVDSQGRNIDDNPWGISNYATFFATTPNFQWDKQFKDDDLSGRAAAQWFITDDLNVFASVARGYRSGGFDGTSIMTLAETEPFQSETVWAYEAGVRYYKGPIRLSLDAFANDFDNLQATTRLDNDTNGRTNVGKAKTRGFEAALDVNLLNSGGHKLDFDASGTYLYSKITEFNSNRIADVTATVGDPLPGAPKWTGRVGLVHSYRFGDGWVLKSRANIFHHGKESNRLNAVVGNTSPAYTLLNARIELESPHGWSIYAMGRNITDEVYYPEMNGASRMVGAPATYAMGVRMSF</sequence>
<geneLocation type="plasmid" evidence="19">
    <name>pf1</name>
</geneLocation>
<evidence type="ECO:0000256" key="6">
    <source>
        <dbReference type="ARBA" id="ARBA00023004"/>
    </source>
</evidence>
<dbReference type="InterPro" id="IPR036942">
    <property type="entry name" value="Beta-barrel_TonB_sf"/>
</dbReference>
<evidence type="ECO:0000256" key="1">
    <source>
        <dbReference type="ARBA" id="ARBA00004571"/>
    </source>
</evidence>
<evidence type="ECO:0000256" key="2">
    <source>
        <dbReference type="ARBA" id="ARBA00022448"/>
    </source>
</evidence>
<name>A0A3G2USB8_SPHYA</name>
<dbReference type="GO" id="GO:0006826">
    <property type="term" value="P:iron ion transport"/>
    <property type="evidence" value="ECO:0007669"/>
    <property type="project" value="UniProtKB-KW"/>
</dbReference>
<keyword evidence="6" id="KW-0408">Iron</keyword>
<accession>A0A3G2USB8</accession>
<geneLocation type="plasmid" evidence="16">
    <name>pF1</name>
</geneLocation>
<evidence type="ECO:0000313" key="20">
    <source>
        <dbReference type="Proteomes" id="UP000287401"/>
    </source>
</evidence>
<dbReference type="Proteomes" id="UP000280708">
    <property type="component" value="Plasmid pF1"/>
</dbReference>
<reference evidence="16 19" key="2">
    <citation type="submission" date="2018-10" db="EMBL/GenBank/DDBJ databases">
        <title>Characterization and genome analysis of a novel bacterium Sphingobium yanoikuyae SJTF8 capable of degrading PAHs.</title>
        <authorList>
            <person name="Yin C."/>
            <person name="Xiong W."/>
            <person name="Liang R."/>
        </authorList>
    </citation>
    <scope>NUCLEOTIDE SEQUENCE [LARGE SCALE GENOMIC DNA]</scope>
    <source>
        <strain evidence="16 19">SJTF8</strain>
        <plasmid evidence="16">pF1</plasmid>
        <plasmid evidence="19">pf1</plasmid>
    </source>
</reference>
<dbReference type="InterPro" id="IPR000531">
    <property type="entry name" value="Beta-barrel_TonB"/>
</dbReference>
<evidence type="ECO:0000256" key="8">
    <source>
        <dbReference type="ARBA" id="ARBA00023077"/>
    </source>
</evidence>
<evidence type="ECO:0000313" key="18">
    <source>
        <dbReference type="EMBL" id="RSU45588.1"/>
    </source>
</evidence>
<reference evidence="18 20" key="1">
    <citation type="submission" date="2018-07" db="EMBL/GenBank/DDBJ databases">
        <title>Genomic and Epidemiologic Investigation of an Indolent Hospital Outbreak.</title>
        <authorList>
            <person name="Johnson R.C."/>
            <person name="Deming C."/>
            <person name="Conlan S."/>
            <person name="Zellmer C.J."/>
            <person name="Michelin A.V."/>
            <person name="Lee-Lin S."/>
            <person name="Thomas P.J."/>
            <person name="Park M."/>
            <person name="Weingarten R.A."/>
            <person name="Less J."/>
            <person name="Dekker J.P."/>
            <person name="Frank K.M."/>
            <person name="Musser K.A."/>
            <person name="Mcquiston J.R."/>
            <person name="Henderson D.K."/>
            <person name="Lau A.F."/>
            <person name="Palmore T.N."/>
            <person name="Segre J.A."/>
        </authorList>
    </citation>
    <scope>NUCLEOTIDE SEQUENCE [LARGE SCALE GENOMIC DNA]</scope>
    <source>
        <strain evidence="18 20">SK-NIH.Env6_1116</strain>
    </source>
</reference>
<keyword evidence="10 11" id="KW-0998">Cell outer membrane</keyword>
<dbReference type="RefSeq" id="WP_004212907.1">
    <property type="nucleotide sequence ID" value="NZ_CP033227.1"/>
</dbReference>
<dbReference type="Gene3D" id="2.40.170.20">
    <property type="entry name" value="TonB-dependent receptor, beta-barrel domain"/>
    <property type="match status" value="1"/>
</dbReference>
<evidence type="ECO:0000256" key="3">
    <source>
        <dbReference type="ARBA" id="ARBA00022452"/>
    </source>
</evidence>
<evidence type="ECO:0000256" key="11">
    <source>
        <dbReference type="PROSITE-ProRule" id="PRU01360"/>
    </source>
</evidence>
<keyword evidence="16" id="KW-0614">Plasmid</keyword>
<keyword evidence="9 11" id="KW-0472">Membrane</keyword>
<keyword evidence="13" id="KW-0732">Signal</keyword>
<feature type="domain" description="TonB-dependent receptor-like beta-barrel" evidence="14">
    <location>
        <begin position="361"/>
        <end position="797"/>
    </location>
</feature>
<dbReference type="Pfam" id="PF00593">
    <property type="entry name" value="TonB_dep_Rec_b-barrel"/>
    <property type="match status" value="1"/>
</dbReference>
<feature type="domain" description="TonB-dependent receptor plug" evidence="15">
    <location>
        <begin position="130"/>
        <end position="240"/>
    </location>
</feature>
<keyword evidence="3 11" id="KW-1134">Transmembrane beta strand</keyword>
<dbReference type="CDD" id="cd01347">
    <property type="entry name" value="ligand_gated_channel"/>
    <property type="match status" value="1"/>
</dbReference>
<evidence type="ECO:0000313" key="16">
    <source>
        <dbReference type="EMBL" id="AYO75691.1"/>
    </source>
</evidence>
<dbReference type="InterPro" id="IPR012910">
    <property type="entry name" value="Plug_dom"/>
</dbReference>
<dbReference type="Proteomes" id="UP001162318">
    <property type="component" value="Unassembled WGS sequence"/>
</dbReference>
<dbReference type="EMBL" id="CP033227">
    <property type="protein sequence ID" value="AYO75691.1"/>
    <property type="molecule type" value="Genomic_DNA"/>
</dbReference>
<evidence type="ECO:0000313" key="19">
    <source>
        <dbReference type="Proteomes" id="UP000280708"/>
    </source>
</evidence>
<dbReference type="EMBL" id="QRAL01000077">
    <property type="protein sequence ID" value="RSU45588.1"/>
    <property type="molecule type" value="Genomic_DNA"/>
</dbReference>
<keyword evidence="16" id="KW-0675">Receptor</keyword>
<keyword evidence="2 11" id="KW-0813">Transport</keyword>
<evidence type="ECO:0000256" key="9">
    <source>
        <dbReference type="ARBA" id="ARBA00023136"/>
    </source>
</evidence>
<dbReference type="PANTHER" id="PTHR32552:SF81">
    <property type="entry name" value="TONB-DEPENDENT OUTER MEMBRANE RECEPTOR"/>
    <property type="match status" value="1"/>
</dbReference>
<evidence type="ECO:0000256" key="5">
    <source>
        <dbReference type="ARBA" id="ARBA00022692"/>
    </source>
</evidence>
<evidence type="ECO:0000256" key="12">
    <source>
        <dbReference type="RuleBase" id="RU003357"/>
    </source>
</evidence>
<dbReference type="InterPro" id="IPR039426">
    <property type="entry name" value="TonB-dep_rcpt-like"/>
</dbReference>
<feature type="chain" id="PRO_5040591076" evidence="13">
    <location>
        <begin position="20"/>
        <end position="827"/>
    </location>
</feature>
<dbReference type="SUPFAM" id="SSF56935">
    <property type="entry name" value="Porins"/>
    <property type="match status" value="1"/>
</dbReference>
<protein>
    <submittedName>
        <fullName evidence="16">TonB-dependent receptor</fullName>
    </submittedName>
</protein>
<dbReference type="GO" id="GO:0009279">
    <property type="term" value="C:cell outer membrane"/>
    <property type="evidence" value="ECO:0007669"/>
    <property type="project" value="UniProtKB-SubCell"/>
</dbReference>
<dbReference type="Pfam" id="PF07715">
    <property type="entry name" value="Plug"/>
    <property type="match status" value="1"/>
</dbReference>
<keyword evidence="5 11" id="KW-0812">Transmembrane</keyword>
<dbReference type="Gene3D" id="3.55.50.30">
    <property type="match status" value="1"/>
</dbReference>
<reference evidence="17" key="3">
    <citation type="submission" date="2022-09" db="EMBL/GenBank/DDBJ databases">
        <title>Intensive care unit water sources are persistently colonized with multi-drug resistant bacteria and are the site of extensive horizontal gene transfer of antibiotic resistance genes.</title>
        <authorList>
            <person name="Diorio-Toth L."/>
        </authorList>
    </citation>
    <scope>NUCLEOTIDE SEQUENCE</scope>
    <source>
        <strain evidence="17">GD03659</strain>
    </source>
</reference>
<evidence type="ECO:0000256" key="13">
    <source>
        <dbReference type="SAM" id="SignalP"/>
    </source>
</evidence>
<comment type="subcellular location">
    <subcellularLocation>
        <location evidence="1 11">Cell outer membrane</location>
        <topology evidence="1 11">Multi-pass membrane protein</topology>
    </subcellularLocation>
</comment>
<proteinExistence type="inferred from homology"/>
<comment type="similarity">
    <text evidence="11 12">Belongs to the TonB-dependent receptor family.</text>
</comment>
<keyword evidence="7" id="KW-0406">Ion transport</keyword>
<keyword evidence="4" id="KW-0410">Iron transport</keyword>
<evidence type="ECO:0000259" key="15">
    <source>
        <dbReference type="Pfam" id="PF07715"/>
    </source>
</evidence>
<organism evidence="16 19">
    <name type="scientific">Sphingobium yanoikuyae</name>
    <name type="common">Sphingomonas yanoikuyae</name>
    <dbReference type="NCBI Taxonomy" id="13690"/>
    <lineage>
        <taxon>Bacteria</taxon>
        <taxon>Pseudomonadati</taxon>
        <taxon>Pseudomonadota</taxon>
        <taxon>Alphaproteobacteria</taxon>
        <taxon>Sphingomonadales</taxon>
        <taxon>Sphingomonadaceae</taxon>
        <taxon>Sphingobium</taxon>
    </lineage>
</organism>
<feature type="signal peptide" evidence="13">
    <location>
        <begin position="1"/>
        <end position="19"/>
    </location>
</feature>
<evidence type="ECO:0000256" key="10">
    <source>
        <dbReference type="ARBA" id="ARBA00023237"/>
    </source>
</evidence>
<evidence type="ECO:0000256" key="7">
    <source>
        <dbReference type="ARBA" id="ARBA00023065"/>
    </source>
</evidence>
<dbReference type="PANTHER" id="PTHR32552">
    <property type="entry name" value="FERRICHROME IRON RECEPTOR-RELATED"/>
    <property type="match status" value="1"/>
</dbReference>
<evidence type="ECO:0000256" key="4">
    <source>
        <dbReference type="ARBA" id="ARBA00022496"/>
    </source>
</evidence>
<keyword evidence="8 12" id="KW-0798">TonB box</keyword>
<dbReference type="Proteomes" id="UP000287401">
    <property type="component" value="Unassembled WGS sequence"/>
</dbReference>
<dbReference type="EMBL" id="JAOCKX010000080">
    <property type="protein sequence ID" value="MDH2134992.1"/>
    <property type="molecule type" value="Genomic_DNA"/>
</dbReference>
<gene>
    <name evidence="18" type="ORF">DAH51_27460</name>
    <name evidence="16" type="ORF">EBF16_01510</name>
    <name evidence="17" type="ORF">N5J77_28080</name>
</gene>